<dbReference type="Gene3D" id="3.30.2160.10">
    <property type="entry name" value="Hect, E3 ligase catalytic domain"/>
    <property type="match status" value="1"/>
</dbReference>
<dbReference type="PROSITE" id="PS50237">
    <property type="entry name" value="HECT"/>
    <property type="match status" value="1"/>
</dbReference>
<dbReference type="InterPro" id="IPR044611">
    <property type="entry name" value="E3A/B/C-like"/>
</dbReference>
<comment type="caution">
    <text evidence="5">Lacks conserved residue(s) required for the propagation of feature annotation.</text>
</comment>
<proteinExistence type="predicted"/>
<dbReference type="GO" id="GO:0006511">
    <property type="term" value="P:ubiquitin-dependent protein catabolic process"/>
    <property type="evidence" value="ECO:0007669"/>
    <property type="project" value="TreeGrafter"/>
</dbReference>
<name>A0A7J7J426_BUGNE</name>
<evidence type="ECO:0000256" key="1">
    <source>
        <dbReference type="ARBA" id="ARBA00000885"/>
    </source>
</evidence>
<keyword evidence="4 5" id="KW-0833">Ubl conjugation pathway</keyword>
<evidence type="ECO:0000256" key="6">
    <source>
        <dbReference type="SAM" id="Phobius"/>
    </source>
</evidence>
<dbReference type="Pfam" id="PF00632">
    <property type="entry name" value="HECT"/>
    <property type="match status" value="1"/>
</dbReference>
<dbReference type="Gene3D" id="3.90.1750.10">
    <property type="entry name" value="Hect, E3 ligase catalytic domains"/>
    <property type="match status" value="1"/>
</dbReference>
<comment type="caution">
    <text evidence="8">The sequence shown here is derived from an EMBL/GenBank/DDBJ whole genome shotgun (WGS) entry which is preliminary data.</text>
</comment>
<dbReference type="EC" id="2.3.2.26" evidence="2"/>
<dbReference type="CDD" id="cd23767">
    <property type="entry name" value="IQCD"/>
    <property type="match status" value="1"/>
</dbReference>
<feature type="domain" description="HECT" evidence="7">
    <location>
        <begin position="720"/>
        <end position="990"/>
    </location>
</feature>
<reference evidence="8" key="1">
    <citation type="submission" date="2020-06" db="EMBL/GenBank/DDBJ databases">
        <title>Draft genome of Bugula neritina, a colonial animal packing powerful symbionts and potential medicines.</title>
        <authorList>
            <person name="Rayko M."/>
        </authorList>
    </citation>
    <scope>NUCLEOTIDE SEQUENCE [LARGE SCALE GENOMIC DNA]</scope>
    <source>
        <strain evidence="8">Kwan_BN1</strain>
    </source>
</reference>
<dbReference type="GO" id="GO:0061630">
    <property type="term" value="F:ubiquitin protein ligase activity"/>
    <property type="evidence" value="ECO:0007669"/>
    <property type="project" value="UniProtKB-EC"/>
</dbReference>
<dbReference type="PROSITE" id="PS50096">
    <property type="entry name" value="IQ"/>
    <property type="match status" value="1"/>
</dbReference>
<evidence type="ECO:0000259" key="7">
    <source>
        <dbReference type="PROSITE" id="PS50237"/>
    </source>
</evidence>
<dbReference type="InterPro" id="IPR000569">
    <property type="entry name" value="HECT_dom"/>
</dbReference>
<evidence type="ECO:0000256" key="4">
    <source>
        <dbReference type="ARBA" id="ARBA00022786"/>
    </source>
</evidence>
<evidence type="ECO:0000256" key="3">
    <source>
        <dbReference type="ARBA" id="ARBA00022679"/>
    </source>
</evidence>
<organism evidence="8 9">
    <name type="scientific">Bugula neritina</name>
    <name type="common">Brown bryozoan</name>
    <name type="synonym">Sertularia neritina</name>
    <dbReference type="NCBI Taxonomy" id="10212"/>
    <lineage>
        <taxon>Eukaryota</taxon>
        <taxon>Metazoa</taxon>
        <taxon>Spiralia</taxon>
        <taxon>Lophotrochozoa</taxon>
        <taxon>Bryozoa</taxon>
        <taxon>Gymnolaemata</taxon>
        <taxon>Cheilostomatida</taxon>
        <taxon>Flustrina</taxon>
        <taxon>Buguloidea</taxon>
        <taxon>Bugulidae</taxon>
        <taxon>Bugula</taxon>
    </lineage>
</organism>
<evidence type="ECO:0000313" key="8">
    <source>
        <dbReference type="EMBL" id="KAF6020158.1"/>
    </source>
</evidence>
<dbReference type="FunFam" id="3.30.2160.10:FF:000002">
    <property type="entry name" value="Putative Ubiquitin-protein ligase E3C"/>
    <property type="match status" value="1"/>
</dbReference>
<dbReference type="OrthoDB" id="8068875at2759"/>
<dbReference type="FunFam" id="3.90.1750.10:FF:000014">
    <property type="entry name" value="Putative Ubiquitin-protein ligase E3C"/>
    <property type="match status" value="1"/>
</dbReference>
<gene>
    <name evidence="8" type="ORF">EB796_021531</name>
</gene>
<dbReference type="EMBL" id="VXIV02003191">
    <property type="protein sequence ID" value="KAF6020158.1"/>
    <property type="molecule type" value="Genomic_DNA"/>
</dbReference>
<dbReference type="Proteomes" id="UP000593567">
    <property type="component" value="Unassembled WGS sequence"/>
</dbReference>
<keyword evidence="9" id="KW-1185">Reference proteome</keyword>
<dbReference type="SMART" id="SM00119">
    <property type="entry name" value="HECTc"/>
    <property type="match status" value="1"/>
</dbReference>
<dbReference type="InterPro" id="IPR035983">
    <property type="entry name" value="Hect_E3_ubiquitin_ligase"/>
</dbReference>
<dbReference type="PANTHER" id="PTHR45700:SF2">
    <property type="entry name" value="UBIQUITIN-PROTEIN LIGASE E3C"/>
    <property type="match status" value="1"/>
</dbReference>
<dbReference type="SUPFAM" id="SSF56204">
    <property type="entry name" value="Hect, E3 ligase catalytic domain"/>
    <property type="match status" value="1"/>
</dbReference>
<keyword evidence="6" id="KW-0472">Membrane</keyword>
<keyword evidence="3" id="KW-0808">Transferase</keyword>
<feature type="transmembrane region" description="Helical" evidence="6">
    <location>
        <begin position="994"/>
        <end position="1017"/>
    </location>
</feature>
<evidence type="ECO:0000313" key="9">
    <source>
        <dbReference type="Proteomes" id="UP000593567"/>
    </source>
</evidence>
<evidence type="ECO:0000256" key="2">
    <source>
        <dbReference type="ARBA" id="ARBA00012485"/>
    </source>
</evidence>
<dbReference type="Gene3D" id="3.30.2410.10">
    <property type="entry name" value="Hect, E3 ligase catalytic domain"/>
    <property type="match status" value="1"/>
</dbReference>
<dbReference type="PANTHER" id="PTHR45700">
    <property type="entry name" value="UBIQUITIN-PROTEIN LIGASE E3C"/>
    <property type="match status" value="1"/>
</dbReference>
<sequence length="1031" mass="117828">MTGIIEVTKKKDELLADAQQKRLQREQFRLESKSAVKIQACYRSYRVRKVAFSKERAVFHHCIHDRKSQSLSQEDIIYLFKSLNFFFMKEIDHVAVMSMCTLAVQHQSLFKDYVRMHTFAHHCQFKRWLTHVVGVLEHLAPTSENISMALRVLEIFLDKELFDSESNSDVFTLTDVYRNLVQHGYFQTMRALCDFKIPSGIEKGTTAPTPLSSSLLALVLKPLLYDVSNDETFRLFVLRKFSTSFMNAAYTSPVCNYILPSIKEKCSKEMVNLIHSINLDLESSTFTHSSTLLHSLMVMLEREIGVCDDNMITEYISIITSMFPDLSEKDTLTFDEASSEMEWSEDTQVNDVLSLSQMRAECVRIVNFPSHVNRFLGIVRSRSSDETLLQVARLCHILTSQMGQMVHSNRLLYMMAFDNASIRRIWDECLSISIVNSAGNTVPVMQILARGLGDSLYSAVRGSIDKLMCLLSAFSSLYYHSVLTLHDDDFKSKSSSPQAEASPPSGSSNPFTREEIISMVATLRDACLGIIYLAVPDSKPVFDERRKFLEEIGFKTASNLTISKESYAKQRTAWIYLFKVTSRLTKHLYIRDTRTHFCPKNHWLSKQIAFYASDLKTIYQNHSDVYNKDLLKPGIGDEDDDDGIHLSVTDTRRLIVLTELPFVIPFEERVQIFHNLIEADKENFQSGFDGFGQMSQATIDINIRRDYIYEDAFEKLSTDNESTVKPKIRVNMRNNAGLEEAGIDGGGIFREFLSELLKTGFDPNRGFFKLTSSNDKLLYPNPEAPAVIEGSEKHFFFLGRMLGKALFENMLIELPFAGFFLTKILGKLDSDFHQLSSLDPTLYRSLLFVKNYTGDVTELGLDFSVVNEVLGTTSHVELKPNGKQISVNKNNCIEYVHLMADYKLNKQIRPQCQAFTQGLEDVIKLEWLRMFNQHELNVVISGATSPIDVNDLRVHTQYSGSYSSDHPTILLFWEVVNKFTPAQRSSLLNFAMSYMWIAVSSCDVFYFRIYILHFVCIMEVKRIGCLLQAPV</sequence>
<dbReference type="AlphaFoldDB" id="A0A7J7J426"/>
<keyword evidence="6" id="KW-1133">Transmembrane helix</keyword>
<evidence type="ECO:0000256" key="5">
    <source>
        <dbReference type="PROSITE-ProRule" id="PRU00104"/>
    </source>
</evidence>
<dbReference type="GO" id="GO:0000209">
    <property type="term" value="P:protein polyubiquitination"/>
    <property type="evidence" value="ECO:0007669"/>
    <property type="project" value="InterPro"/>
</dbReference>
<accession>A0A7J7J426</accession>
<protein>
    <recommendedName>
        <fullName evidence="2">HECT-type E3 ubiquitin transferase</fullName>
        <ecNumber evidence="2">2.3.2.26</ecNumber>
    </recommendedName>
</protein>
<dbReference type="CDD" id="cd00078">
    <property type="entry name" value="HECTc"/>
    <property type="match status" value="1"/>
</dbReference>
<comment type="catalytic activity">
    <reaction evidence="1">
        <text>S-ubiquitinyl-[E2 ubiquitin-conjugating enzyme]-L-cysteine + [acceptor protein]-L-lysine = [E2 ubiquitin-conjugating enzyme]-L-cysteine + N(6)-ubiquitinyl-[acceptor protein]-L-lysine.</text>
        <dbReference type="EC" id="2.3.2.26"/>
    </reaction>
</comment>
<keyword evidence="6" id="KW-0812">Transmembrane</keyword>